<accession>A0ABY6DK63</accession>
<gene>
    <name evidence="1" type="ORF">N8I74_15715</name>
</gene>
<dbReference type="Proteomes" id="UP001061302">
    <property type="component" value="Chromosome"/>
</dbReference>
<keyword evidence="2" id="KW-1185">Reference proteome</keyword>
<reference evidence="1" key="1">
    <citation type="submission" date="2022-10" db="EMBL/GenBank/DDBJ databases">
        <title>Chitiniphilus purpureus sp. nov., a novel chitin-degrading bacterium isolated from crawfish pond sediment.</title>
        <authorList>
            <person name="Li K."/>
        </authorList>
    </citation>
    <scope>NUCLEOTIDE SEQUENCE</scope>
    <source>
        <strain evidence="1">CD1</strain>
    </source>
</reference>
<name>A0ABY6DK63_9NEIS</name>
<protein>
    <submittedName>
        <fullName evidence="1">Uncharacterized protein</fullName>
    </submittedName>
</protein>
<organism evidence="1 2">
    <name type="scientific">Chitiniphilus purpureus</name>
    <dbReference type="NCBI Taxonomy" id="2981137"/>
    <lineage>
        <taxon>Bacteria</taxon>
        <taxon>Pseudomonadati</taxon>
        <taxon>Pseudomonadota</taxon>
        <taxon>Betaproteobacteria</taxon>
        <taxon>Neisseriales</taxon>
        <taxon>Chitinibacteraceae</taxon>
        <taxon>Chitiniphilus</taxon>
    </lineage>
</organism>
<dbReference type="RefSeq" id="WP_263124053.1">
    <property type="nucleotide sequence ID" value="NZ_CP106753.1"/>
</dbReference>
<sequence length="86" mass="9660">MCQFISSALHAAHEAIKDSVRVAYVWTGTLVAGMTAETLSYILAATFTAYQFGKMLWRDLGRPLCERRGWVKKRSRRKADRPAAGL</sequence>
<evidence type="ECO:0000313" key="1">
    <source>
        <dbReference type="EMBL" id="UXY14750.1"/>
    </source>
</evidence>
<dbReference type="EMBL" id="CP106753">
    <property type="protein sequence ID" value="UXY14750.1"/>
    <property type="molecule type" value="Genomic_DNA"/>
</dbReference>
<proteinExistence type="predicted"/>
<evidence type="ECO:0000313" key="2">
    <source>
        <dbReference type="Proteomes" id="UP001061302"/>
    </source>
</evidence>